<organism evidence="3 4">
    <name type="scientific">Stephanodiscus triporus</name>
    <dbReference type="NCBI Taxonomy" id="2934178"/>
    <lineage>
        <taxon>Eukaryota</taxon>
        <taxon>Sar</taxon>
        <taxon>Stramenopiles</taxon>
        <taxon>Ochrophyta</taxon>
        <taxon>Bacillariophyta</taxon>
        <taxon>Coscinodiscophyceae</taxon>
        <taxon>Thalassiosirophycidae</taxon>
        <taxon>Stephanodiscales</taxon>
        <taxon>Stephanodiscaceae</taxon>
        <taxon>Stephanodiscus</taxon>
    </lineage>
</organism>
<keyword evidence="4" id="KW-1185">Reference proteome</keyword>
<protein>
    <submittedName>
        <fullName evidence="3">Uncharacterized protein</fullName>
    </submittedName>
</protein>
<dbReference type="Proteomes" id="UP001530315">
    <property type="component" value="Unassembled WGS sequence"/>
</dbReference>
<dbReference type="Pfam" id="PF26512">
    <property type="entry name" value="SOI"/>
    <property type="match status" value="1"/>
</dbReference>
<dbReference type="AlphaFoldDB" id="A0ABD3NZH2"/>
<evidence type="ECO:0000256" key="2">
    <source>
        <dbReference type="SAM" id="SignalP"/>
    </source>
</evidence>
<feature type="signal peptide" evidence="2">
    <location>
        <begin position="1"/>
        <end position="28"/>
    </location>
</feature>
<evidence type="ECO:0000313" key="3">
    <source>
        <dbReference type="EMBL" id="KAL3780757.1"/>
    </source>
</evidence>
<dbReference type="PROSITE" id="PS51257">
    <property type="entry name" value="PROKAR_LIPOPROTEIN"/>
    <property type="match status" value="1"/>
</dbReference>
<accession>A0ABD3NZH2</accession>
<sequence>MTPETLRKLTLLSGLALMLAGCLEGLAAGNMSNTKMAKSAHHQAAHNSELLLAVAFAFPYCDLPPTLLDVAFWALQFGTWGNPCAYLVMAATNCPNPMFLKDSELPPPGDGAGNFYTSLSMFLLMVPTSMGMFVSLILLMVGVARYKSKEKSI</sequence>
<keyword evidence="1" id="KW-1133">Transmembrane helix</keyword>
<feature type="chain" id="PRO_5044849453" evidence="2">
    <location>
        <begin position="29"/>
        <end position="153"/>
    </location>
</feature>
<name>A0ABD3NZH2_9STRA</name>
<dbReference type="EMBL" id="JALLAZ020001098">
    <property type="protein sequence ID" value="KAL3780757.1"/>
    <property type="molecule type" value="Genomic_DNA"/>
</dbReference>
<reference evidence="3 4" key="1">
    <citation type="submission" date="2024-10" db="EMBL/GenBank/DDBJ databases">
        <title>Updated reference genomes for cyclostephanoid diatoms.</title>
        <authorList>
            <person name="Roberts W.R."/>
            <person name="Alverson A.J."/>
        </authorList>
    </citation>
    <scope>NUCLEOTIDE SEQUENCE [LARGE SCALE GENOMIC DNA]</scope>
    <source>
        <strain evidence="3 4">AJA276-08</strain>
    </source>
</reference>
<dbReference type="InterPro" id="IPR058965">
    <property type="entry name" value="SOI/HabA-like"/>
</dbReference>
<evidence type="ECO:0000313" key="4">
    <source>
        <dbReference type="Proteomes" id="UP001530315"/>
    </source>
</evidence>
<keyword evidence="2" id="KW-0732">Signal</keyword>
<proteinExistence type="predicted"/>
<evidence type="ECO:0000256" key="1">
    <source>
        <dbReference type="SAM" id="Phobius"/>
    </source>
</evidence>
<feature type="transmembrane region" description="Helical" evidence="1">
    <location>
        <begin position="121"/>
        <end position="144"/>
    </location>
</feature>
<keyword evidence="1" id="KW-0472">Membrane</keyword>
<gene>
    <name evidence="3" type="ORF">ACHAW5_006427</name>
</gene>
<keyword evidence="1" id="KW-0812">Transmembrane</keyword>
<comment type="caution">
    <text evidence="3">The sequence shown here is derived from an EMBL/GenBank/DDBJ whole genome shotgun (WGS) entry which is preliminary data.</text>
</comment>